<dbReference type="OrthoDB" id="4312812at2759"/>
<organism evidence="3 4">
    <name type="scientific">Aspergillus sclerotialis</name>
    <dbReference type="NCBI Taxonomy" id="2070753"/>
    <lineage>
        <taxon>Eukaryota</taxon>
        <taxon>Fungi</taxon>
        <taxon>Dikarya</taxon>
        <taxon>Ascomycota</taxon>
        <taxon>Pezizomycotina</taxon>
        <taxon>Eurotiomycetes</taxon>
        <taxon>Eurotiomycetidae</taxon>
        <taxon>Eurotiales</taxon>
        <taxon>Aspergillaceae</taxon>
        <taxon>Aspergillus</taxon>
        <taxon>Aspergillus subgen. Polypaecilum</taxon>
    </lineage>
</organism>
<gene>
    <name evidence="3" type="ORF">PHISCL_06097</name>
</gene>
<dbReference type="InterPro" id="IPR023578">
    <property type="entry name" value="Ras_GEF_dom_sf"/>
</dbReference>
<dbReference type="Proteomes" id="UP000266188">
    <property type="component" value="Unassembled WGS sequence"/>
</dbReference>
<protein>
    <recommendedName>
        <fullName evidence="2">Ras-GEF domain-containing protein</fullName>
    </recommendedName>
</protein>
<dbReference type="GO" id="GO:0005085">
    <property type="term" value="F:guanyl-nucleotide exchange factor activity"/>
    <property type="evidence" value="ECO:0007669"/>
    <property type="project" value="InterPro"/>
</dbReference>
<dbReference type="STRING" id="2070753.A0A3A2ZJK3"/>
<comment type="caution">
    <text evidence="3">The sequence shown here is derived from an EMBL/GenBank/DDBJ whole genome shotgun (WGS) entry which is preliminary data.</text>
</comment>
<evidence type="ECO:0000259" key="2">
    <source>
        <dbReference type="Pfam" id="PF00617"/>
    </source>
</evidence>
<dbReference type="GO" id="GO:0007264">
    <property type="term" value="P:small GTPase-mediated signal transduction"/>
    <property type="evidence" value="ECO:0007669"/>
    <property type="project" value="InterPro"/>
</dbReference>
<proteinExistence type="predicted"/>
<feature type="domain" description="Ras-GEF" evidence="2">
    <location>
        <begin position="307"/>
        <end position="445"/>
    </location>
</feature>
<dbReference type="SUPFAM" id="SSF48366">
    <property type="entry name" value="Ras GEF"/>
    <property type="match status" value="1"/>
</dbReference>
<dbReference type="Gene3D" id="1.10.840.10">
    <property type="entry name" value="Ras guanine-nucleotide exchange factors catalytic domain"/>
    <property type="match status" value="1"/>
</dbReference>
<dbReference type="InterPro" id="IPR001895">
    <property type="entry name" value="RASGEF_cat_dom"/>
</dbReference>
<feature type="compositionally biased region" description="Polar residues" evidence="1">
    <location>
        <begin position="8"/>
        <end position="17"/>
    </location>
</feature>
<dbReference type="AlphaFoldDB" id="A0A3A2ZJK3"/>
<evidence type="ECO:0000313" key="3">
    <source>
        <dbReference type="EMBL" id="RJE21577.1"/>
    </source>
</evidence>
<evidence type="ECO:0000313" key="4">
    <source>
        <dbReference type="Proteomes" id="UP000266188"/>
    </source>
</evidence>
<evidence type="ECO:0000256" key="1">
    <source>
        <dbReference type="SAM" id="MobiDB-lite"/>
    </source>
</evidence>
<reference evidence="4" key="1">
    <citation type="submission" date="2017-02" db="EMBL/GenBank/DDBJ databases">
        <authorList>
            <person name="Tafer H."/>
            <person name="Lopandic K."/>
        </authorList>
    </citation>
    <scope>NUCLEOTIDE SEQUENCE [LARGE SCALE GENOMIC DNA]</scope>
    <source>
        <strain evidence="4">CBS 366.77</strain>
    </source>
</reference>
<accession>A0A3A2ZJK3</accession>
<name>A0A3A2ZJK3_9EURO</name>
<keyword evidence="4" id="KW-1185">Reference proteome</keyword>
<feature type="region of interest" description="Disordered" evidence="1">
    <location>
        <begin position="1"/>
        <end position="22"/>
    </location>
</feature>
<dbReference type="EMBL" id="MVGC01000219">
    <property type="protein sequence ID" value="RJE21577.1"/>
    <property type="molecule type" value="Genomic_DNA"/>
</dbReference>
<dbReference type="InterPro" id="IPR036964">
    <property type="entry name" value="RASGEF_cat_dom_sf"/>
</dbReference>
<sequence length="466" mass="52879">MGPAYSMRGTSDMSQSPEYGLGGSSGAPYVPNEAYTSLFQASAELPPFMPPYRYWEDEAKTVLMAYDVQSLQRVIRYNLFSNENMPRCVLQQRNAGMVDTFALELATPREAAFIAELSHNQKVEEIIRRSRMGNLSYIPWTWFPPPNAHKMDPKAIAAAIDAESHLQFSRVPFEEWQHTNLYIHLLNHLNGFPDEVQIYIEVEKALRTRSPFAHRALAECLLTLLPGENYHIPINSKPAFEFIAGPIQRLFLEYQTNLVGILKVLCVLAIRFRRKYVHSPRMDWHRPFDTNISFIKDLFDATGPDDFARTLTTSDEKAFASLSPQNFIADDGIAQEYLARLHTLTLSVWECCSALSDWIKFIQDCVQILLTLRNYHSAMAIMAGLQKYGTTTSAVRSIPDGVGLVTPNPVLPPNTLYLMNPFQNYLAYRQQFEAMPGLPFLYPHINEAKQLGPGVLDKVFLVSGTR</sequence>
<dbReference type="Pfam" id="PF00617">
    <property type="entry name" value="RasGEF"/>
    <property type="match status" value="1"/>
</dbReference>